<proteinExistence type="predicted"/>
<evidence type="ECO:0000256" key="1">
    <source>
        <dbReference type="SAM" id="MobiDB-lite"/>
    </source>
</evidence>
<organism evidence="2">
    <name type="scientific">Ralstonia solanacearum</name>
    <name type="common">Pseudomonas solanacearum</name>
    <dbReference type="NCBI Taxonomy" id="305"/>
    <lineage>
        <taxon>Bacteria</taxon>
        <taxon>Pseudomonadati</taxon>
        <taxon>Pseudomonadota</taxon>
        <taxon>Betaproteobacteria</taxon>
        <taxon>Burkholderiales</taxon>
        <taxon>Burkholderiaceae</taxon>
        <taxon>Ralstonia</taxon>
        <taxon>Ralstonia solanacearum species complex</taxon>
    </lineage>
</organism>
<name>A0A0S4WWG8_RALSL</name>
<sequence>MPVDLRNDEQMAVASQRKRVGPREPRILS</sequence>
<gene>
    <name evidence="2" type="ORF">RUN215_v1_590010</name>
</gene>
<reference evidence="2" key="1">
    <citation type="submission" date="2015-10" db="EMBL/GenBank/DDBJ databases">
        <authorList>
            <person name="Gilbert D.G."/>
        </authorList>
    </citation>
    <scope>NUCLEOTIDE SEQUENCE</scope>
    <source>
        <strain evidence="2">Phyl III-seqv23</strain>
    </source>
</reference>
<dbReference type="AlphaFoldDB" id="A0A0S4WWG8"/>
<protein>
    <submittedName>
        <fullName evidence="2">Uncharacterized protein</fullName>
    </submittedName>
</protein>
<dbReference type="EMBL" id="LN899820">
    <property type="protein sequence ID" value="CUV55874.1"/>
    <property type="molecule type" value="Genomic_DNA"/>
</dbReference>
<accession>A0A0S4WWG8</accession>
<feature type="region of interest" description="Disordered" evidence="1">
    <location>
        <begin position="1"/>
        <end position="29"/>
    </location>
</feature>
<evidence type="ECO:0000313" key="2">
    <source>
        <dbReference type="EMBL" id="CUV55874.1"/>
    </source>
</evidence>